<evidence type="ECO:0000313" key="2">
    <source>
        <dbReference type="Proteomes" id="UP001629235"/>
    </source>
</evidence>
<dbReference type="EMBL" id="JAQQDW010000071">
    <property type="protein sequence ID" value="MFM0107107.1"/>
    <property type="molecule type" value="Genomic_DNA"/>
</dbReference>
<comment type="caution">
    <text evidence="1">The sequence shown here is derived from an EMBL/GenBank/DDBJ whole genome shotgun (WGS) entry which is preliminary data.</text>
</comment>
<proteinExistence type="predicted"/>
<name>A0ACC7NI44_9BURK</name>
<organism evidence="1 2">
    <name type="scientific">Paraburkholderia rhynchosiae</name>
    <dbReference type="NCBI Taxonomy" id="487049"/>
    <lineage>
        <taxon>Bacteria</taxon>
        <taxon>Pseudomonadati</taxon>
        <taxon>Pseudomonadota</taxon>
        <taxon>Betaproteobacteria</taxon>
        <taxon>Burkholderiales</taxon>
        <taxon>Burkholderiaceae</taxon>
        <taxon>Paraburkholderia</taxon>
    </lineage>
</organism>
<accession>A0ACC7NI44</accession>
<keyword evidence="2" id="KW-1185">Reference proteome</keyword>
<reference evidence="1 2" key="1">
    <citation type="journal article" date="2024" name="Chem. Sci.">
        <title>Discovery of megapolipeptins by genome mining of a Burkholderiales bacteria collection.</title>
        <authorList>
            <person name="Paulo B.S."/>
            <person name="Recchia M.J.J."/>
            <person name="Lee S."/>
            <person name="Fergusson C.H."/>
            <person name="Romanowski S.B."/>
            <person name="Hernandez A."/>
            <person name="Krull N."/>
            <person name="Liu D.Y."/>
            <person name="Cavanagh H."/>
            <person name="Bos A."/>
            <person name="Gray C.A."/>
            <person name="Murphy B.T."/>
            <person name="Linington R.G."/>
            <person name="Eustaquio A.S."/>
        </authorList>
    </citation>
    <scope>NUCLEOTIDE SEQUENCE [LARGE SCALE GENOMIC DNA]</scope>
    <source>
        <strain evidence="1 2">RL18-126-BIB-B</strain>
    </source>
</reference>
<dbReference type="Proteomes" id="UP001629235">
    <property type="component" value="Unassembled WGS sequence"/>
</dbReference>
<evidence type="ECO:0000313" key="1">
    <source>
        <dbReference type="EMBL" id="MFM0107107.1"/>
    </source>
</evidence>
<gene>
    <name evidence="1" type="ORF">PQR01_27370</name>
</gene>
<protein>
    <submittedName>
        <fullName evidence="1">Uncharacterized protein</fullName>
    </submittedName>
</protein>
<sequence>MIQWFALAWFTLIGSDSIARPLLKDAHEWLGNVFHGVIDQHALSAIAHHVVFKDPTLRRIF</sequence>